<evidence type="ECO:0000259" key="1">
    <source>
        <dbReference type="PROSITE" id="PS51388"/>
    </source>
</evidence>
<reference evidence="2 3" key="1">
    <citation type="submission" date="2023-01" db="EMBL/GenBank/DDBJ databases">
        <title>Analysis of 21 Apiospora genomes using comparative genomics revels a genus with tremendous synthesis potential of carbohydrate active enzymes and secondary metabolites.</title>
        <authorList>
            <person name="Sorensen T."/>
        </authorList>
    </citation>
    <scope>NUCLEOTIDE SEQUENCE [LARGE SCALE GENOMIC DNA]</scope>
    <source>
        <strain evidence="2 3">CBS 24483</strain>
    </source>
</reference>
<feature type="domain" description="GED" evidence="1">
    <location>
        <begin position="84"/>
        <end position="174"/>
    </location>
</feature>
<gene>
    <name evidence="2" type="ORF">PG986_002839</name>
</gene>
<proteinExistence type="predicted"/>
<evidence type="ECO:0000313" key="2">
    <source>
        <dbReference type="EMBL" id="KAK7962014.1"/>
    </source>
</evidence>
<organism evidence="2 3">
    <name type="scientific">Apiospora aurea</name>
    <dbReference type="NCBI Taxonomy" id="335848"/>
    <lineage>
        <taxon>Eukaryota</taxon>
        <taxon>Fungi</taxon>
        <taxon>Dikarya</taxon>
        <taxon>Ascomycota</taxon>
        <taxon>Pezizomycotina</taxon>
        <taxon>Sordariomycetes</taxon>
        <taxon>Xylariomycetidae</taxon>
        <taxon>Amphisphaeriales</taxon>
        <taxon>Apiosporaceae</taxon>
        <taxon>Apiospora</taxon>
    </lineage>
</organism>
<dbReference type="InterPro" id="IPR020850">
    <property type="entry name" value="GED_dom"/>
</dbReference>
<sequence>MGQQLLLPLEEFHPMTQNHYLTENVQKAQAKRQSSVIRKRVTEFLGEDQIAQGNYQGNFQVDKLIDCLLSSTGLMEPNMDKYAASLATDTVEAYYKVALKKFIDDFEVNAVEVYLMQKLPDIFSPLVVMGLTDEIVSDIAGESEEGKQERRKLEAKMAALTKGEELMILFLTEK</sequence>
<dbReference type="Proteomes" id="UP001391051">
    <property type="component" value="Unassembled WGS sequence"/>
</dbReference>
<comment type="caution">
    <text evidence="2">The sequence shown here is derived from an EMBL/GenBank/DDBJ whole genome shotgun (WGS) entry which is preliminary data.</text>
</comment>
<accession>A0ABR1QPZ1</accession>
<evidence type="ECO:0000313" key="3">
    <source>
        <dbReference type="Proteomes" id="UP001391051"/>
    </source>
</evidence>
<dbReference type="EMBL" id="JAQQWE010000002">
    <property type="protein sequence ID" value="KAK7962014.1"/>
    <property type="molecule type" value="Genomic_DNA"/>
</dbReference>
<name>A0ABR1QPZ1_9PEZI</name>
<keyword evidence="3" id="KW-1185">Reference proteome</keyword>
<protein>
    <recommendedName>
        <fullName evidence="1">GED domain-containing protein</fullName>
    </recommendedName>
</protein>
<dbReference type="RefSeq" id="XP_066704125.1">
    <property type="nucleotide sequence ID" value="XM_066839061.1"/>
</dbReference>
<dbReference type="GeneID" id="92072123"/>
<dbReference type="PROSITE" id="PS51388">
    <property type="entry name" value="GED"/>
    <property type="match status" value="1"/>
</dbReference>